<feature type="transmembrane region" description="Helical" evidence="1">
    <location>
        <begin position="167"/>
        <end position="184"/>
    </location>
</feature>
<protein>
    <submittedName>
        <fullName evidence="2">Membrane protein</fullName>
    </submittedName>
</protein>
<dbReference type="EMBL" id="CSTD01000001">
    <property type="protein sequence ID" value="CPR08431.1"/>
    <property type="molecule type" value="Genomic_DNA"/>
</dbReference>
<reference evidence="2 3" key="1">
    <citation type="submission" date="2015-03" db="EMBL/GenBank/DDBJ databases">
        <authorList>
            <person name="Murphy D."/>
        </authorList>
    </citation>
    <scope>NUCLEOTIDE SEQUENCE [LARGE SCALE GENOMIC DNA]</scope>
    <source>
        <strain evidence="2 3">DSM 44277</strain>
    </source>
</reference>
<feature type="transmembrane region" description="Helical" evidence="1">
    <location>
        <begin position="241"/>
        <end position="260"/>
    </location>
</feature>
<feature type="transmembrane region" description="Helical" evidence="1">
    <location>
        <begin position="212"/>
        <end position="235"/>
    </location>
</feature>
<feature type="transmembrane region" description="Helical" evidence="1">
    <location>
        <begin position="323"/>
        <end position="344"/>
    </location>
</feature>
<evidence type="ECO:0000256" key="1">
    <source>
        <dbReference type="SAM" id="Phobius"/>
    </source>
</evidence>
<sequence>MVDEPAARGTDSGIRGRLATTCGQSERNILLGTVLLASAISAVMTYVLTQYFSIDAMSSLILVPEDCWLDWGTRVGRHCFSDYPWQVSMALRPNPWQPYPIFLPPDYRPFPNPYPAAAMVPHVIFGLLGKWLGAPRVGMLAYLLVLTVSVLSPAAWAARGARGLERVVVFVACGLAAIPAWYVVDRGNSAGFVVPVALVFLVALGRRRWGLVAIMVILIALLKPQFVVLAVALFAVRRWRLGTVAVAAAAVGNIAAYLFWPRDFPGTVLQSIRNTLGYGNFHMRVSNENVSFGKGLLTIPDAIKAQQTGGTIPDGFLAAPRSLIGYGVLLVVVVAVVVLGRRIPPVMSGVLLLTTASLFPAVSNRYYLVLALPIAAVLVRDPDGPPGAGIFDGFRALGDRRRALGVWLSLVTALTLAQIPLPSPPVQAQIAGQMGAVGVIGSRPVVVTTVLFAPLLWLVTCLAIVISYARRPGPSRESADA</sequence>
<keyword evidence="1" id="KW-0812">Transmembrane</keyword>
<proteinExistence type="predicted"/>
<keyword evidence="1" id="KW-0472">Membrane</keyword>
<evidence type="ECO:0000313" key="3">
    <source>
        <dbReference type="Proteomes" id="UP000198875"/>
    </source>
</evidence>
<feature type="transmembrane region" description="Helical" evidence="1">
    <location>
        <begin position="403"/>
        <end position="421"/>
    </location>
</feature>
<dbReference type="OrthoDB" id="4669379at2"/>
<evidence type="ECO:0000313" key="2">
    <source>
        <dbReference type="EMBL" id="CPR08431.1"/>
    </source>
</evidence>
<dbReference type="Proteomes" id="UP000198875">
    <property type="component" value="Unassembled WGS sequence"/>
</dbReference>
<gene>
    <name evidence="2" type="ORF">BN971_01265</name>
</gene>
<dbReference type="AlphaFoldDB" id="A0A0U0W5N3"/>
<organism evidence="2 3">
    <name type="scientific">Mycobacterium bohemicum DSM 44277</name>
    <dbReference type="NCBI Taxonomy" id="1236609"/>
    <lineage>
        <taxon>Bacteria</taxon>
        <taxon>Bacillati</taxon>
        <taxon>Actinomycetota</taxon>
        <taxon>Actinomycetes</taxon>
        <taxon>Mycobacteriales</taxon>
        <taxon>Mycobacteriaceae</taxon>
        <taxon>Mycobacterium</taxon>
    </lineage>
</organism>
<accession>A0A0U0W5N3</accession>
<dbReference type="RefSeq" id="WP_085180292.1">
    <property type="nucleotide sequence ID" value="NZ_CSTD01000001.1"/>
</dbReference>
<keyword evidence="1" id="KW-1133">Transmembrane helix</keyword>
<feature type="transmembrane region" description="Helical" evidence="1">
    <location>
        <begin position="29"/>
        <end position="49"/>
    </location>
</feature>
<name>A0A0U0W5N3_MYCBE</name>
<feature type="transmembrane region" description="Helical" evidence="1">
    <location>
        <begin position="139"/>
        <end position="158"/>
    </location>
</feature>
<feature type="transmembrane region" description="Helical" evidence="1">
    <location>
        <begin position="445"/>
        <end position="469"/>
    </location>
</feature>